<feature type="transmembrane region" description="Helical" evidence="1">
    <location>
        <begin position="57"/>
        <end position="78"/>
    </location>
</feature>
<reference evidence="2 3" key="1">
    <citation type="journal article" date="2019" name="Int. J. Syst. Evol. Microbiol.">
        <title>The Global Catalogue of Microorganisms (GCM) 10K type strain sequencing project: providing services to taxonomists for standard genome sequencing and annotation.</title>
        <authorList>
            <consortium name="The Broad Institute Genomics Platform"/>
            <consortium name="The Broad Institute Genome Sequencing Center for Infectious Disease"/>
            <person name="Wu L."/>
            <person name="Ma J."/>
        </authorList>
    </citation>
    <scope>NUCLEOTIDE SEQUENCE [LARGE SCALE GENOMIC DNA]</scope>
    <source>
        <strain evidence="2 3">PSR21</strain>
    </source>
</reference>
<keyword evidence="1" id="KW-0812">Transmembrane</keyword>
<evidence type="ECO:0000313" key="3">
    <source>
        <dbReference type="Proteomes" id="UP001596547"/>
    </source>
</evidence>
<evidence type="ECO:0000256" key="1">
    <source>
        <dbReference type="SAM" id="Phobius"/>
    </source>
</evidence>
<name>A0ABD6AC99_9EURY</name>
<keyword evidence="1" id="KW-1133">Transmembrane helix</keyword>
<gene>
    <name evidence="2" type="ORF">ACFQPE_14530</name>
</gene>
<evidence type="ECO:0000313" key="2">
    <source>
        <dbReference type="EMBL" id="MFC7318000.1"/>
    </source>
</evidence>
<organism evidence="2 3">
    <name type="scientific">Halomarina halobia</name>
    <dbReference type="NCBI Taxonomy" id="3033386"/>
    <lineage>
        <taxon>Archaea</taxon>
        <taxon>Methanobacteriati</taxon>
        <taxon>Methanobacteriota</taxon>
        <taxon>Stenosarchaea group</taxon>
        <taxon>Halobacteria</taxon>
        <taxon>Halobacteriales</taxon>
        <taxon>Natronomonadaceae</taxon>
        <taxon>Halomarina</taxon>
    </lineage>
</organism>
<proteinExistence type="predicted"/>
<comment type="caution">
    <text evidence="2">The sequence shown here is derived from an EMBL/GenBank/DDBJ whole genome shotgun (WGS) entry which is preliminary data.</text>
</comment>
<keyword evidence="3" id="KW-1185">Reference proteome</keyword>
<dbReference type="EMBL" id="JBHTBF010000002">
    <property type="protein sequence ID" value="MFC7318000.1"/>
    <property type="molecule type" value="Genomic_DNA"/>
</dbReference>
<accession>A0ABD6AC99</accession>
<protein>
    <submittedName>
        <fullName evidence="2">Uncharacterized protein</fullName>
    </submittedName>
</protein>
<dbReference type="GeneID" id="79315317"/>
<dbReference type="AlphaFoldDB" id="A0ABD6AC99"/>
<dbReference type="Proteomes" id="UP001596547">
    <property type="component" value="Unassembled WGS sequence"/>
</dbReference>
<sequence>MTHDSPPPAPLFGPVVCRRDGHDWTDDPDAGDGRACARCGAAIDAEECARVGISLRLLALAAAVGALVGGLLTAGFLMHGVAL</sequence>
<dbReference type="RefSeq" id="WP_276302766.1">
    <property type="nucleotide sequence ID" value="NZ_CP119992.1"/>
</dbReference>
<keyword evidence="1" id="KW-0472">Membrane</keyword>